<evidence type="ECO:0000313" key="3">
    <source>
        <dbReference type="Proteomes" id="UP000509241"/>
    </source>
</evidence>
<dbReference type="Proteomes" id="UP000509241">
    <property type="component" value="Chromosome"/>
</dbReference>
<evidence type="ECO:0000256" key="1">
    <source>
        <dbReference type="SAM" id="Phobius"/>
    </source>
</evidence>
<keyword evidence="1" id="KW-0812">Transmembrane</keyword>
<keyword evidence="3" id="KW-1185">Reference proteome</keyword>
<dbReference type="OrthoDB" id="351228at2157"/>
<gene>
    <name evidence="2" type="ORF">HYG82_15995</name>
</gene>
<organism evidence="2 3">
    <name type="scientific">Natrinema halophilum</name>
    <dbReference type="NCBI Taxonomy" id="1699371"/>
    <lineage>
        <taxon>Archaea</taxon>
        <taxon>Methanobacteriati</taxon>
        <taxon>Methanobacteriota</taxon>
        <taxon>Stenosarchaea group</taxon>
        <taxon>Halobacteria</taxon>
        <taxon>Halobacteriales</taxon>
        <taxon>Natrialbaceae</taxon>
        <taxon>Natrinema</taxon>
    </lineage>
</organism>
<dbReference type="KEGG" id="haly:HYG82_15995"/>
<proteinExistence type="predicted"/>
<feature type="transmembrane region" description="Helical" evidence="1">
    <location>
        <begin position="12"/>
        <end position="31"/>
    </location>
</feature>
<dbReference type="GeneID" id="56034824"/>
<evidence type="ECO:0000313" key="2">
    <source>
        <dbReference type="EMBL" id="QLG50241.1"/>
    </source>
</evidence>
<accession>A0A7D5KEK3</accession>
<keyword evidence="1" id="KW-0472">Membrane</keyword>
<dbReference type="RefSeq" id="WP_179262558.1">
    <property type="nucleotide sequence ID" value="NZ_CP058601.1"/>
</dbReference>
<sequence length="95" mass="10537">MSTTKGGAIGGHALTGVLTGLWSFGMGNVAYNKLSKKKNKERIVLRTDDEQNIRVKEADSAGPTELIRELKQLNEEGLITNSEFEDKKQELLDEM</sequence>
<reference evidence="2 3" key="1">
    <citation type="submission" date="2020-07" db="EMBL/GenBank/DDBJ databases">
        <authorList>
            <person name="Cui H."/>
        </authorList>
    </citation>
    <scope>NUCLEOTIDE SEQUENCE [LARGE SCALE GENOMIC DNA]</scope>
    <source>
        <strain evidence="2 3">YPL8</strain>
    </source>
</reference>
<protein>
    <submittedName>
        <fullName evidence="2">SHOCT domain-containing protein</fullName>
    </submittedName>
</protein>
<dbReference type="AlphaFoldDB" id="A0A7D5KEK3"/>
<name>A0A7D5KEK3_9EURY</name>
<dbReference type="EMBL" id="CP058601">
    <property type="protein sequence ID" value="QLG50241.1"/>
    <property type="molecule type" value="Genomic_DNA"/>
</dbReference>
<keyword evidence="1" id="KW-1133">Transmembrane helix</keyword>